<evidence type="ECO:0000313" key="2">
    <source>
        <dbReference type="Proteomes" id="UP000400924"/>
    </source>
</evidence>
<evidence type="ECO:0000313" key="1">
    <source>
        <dbReference type="EMBL" id="MPY63941.1"/>
    </source>
</evidence>
<accession>A0A5N8XX38</accession>
<dbReference type="EMBL" id="VJZC01000675">
    <property type="protein sequence ID" value="MPY63941.1"/>
    <property type="molecule type" value="Genomic_DNA"/>
</dbReference>
<organism evidence="1 2">
    <name type="scientific">Streptomyces spongiae</name>
    <dbReference type="NCBI Taxonomy" id="565072"/>
    <lineage>
        <taxon>Bacteria</taxon>
        <taxon>Bacillati</taxon>
        <taxon>Actinomycetota</taxon>
        <taxon>Actinomycetes</taxon>
        <taxon>Kitasatosporales</taxon>
        <taxon>Streptomycetaceae</taxon>
        <taxon>Streptomyces</taxon>
    </lineage>
</organism>
<name>A0A5N8XX38_9ACTN</name>
<sequence length="102" mass="11482">MSKESGLPPSYSAAEVAISLGCSEWWVKEQVRRRRIPFLRSGGGYRFTSDHVREIFHILEERPSSANAIEGEVVPRRRTAAQPVGPVVSLRARRPRRARNAA</sequence>
<gene>
    <name evidence="1" type="ORF">FNH08_44310</name>
</gene>
<dbReference type="AlphaFoldDB" id="A0A5N8XX38"/>
<reference evidence="1 2" key="1">
    <citation type="submission" date="2019-07" db="EMBL/GenBank/DDBJ databases">
        <title>New species of Amycolatopsis and Streptomyces.</title>
        <authorList>
            <person name="Duangmal K."/>
            <person name="Teo W.F.A."/>
            <person name="Lipun K."/>
        </authorList>
    </citation>
    <scope>NUCLEOTIDE SEQUENCE [LARGE SCALE GENOMIC DNA]</scope>
    <source>
        <strain evidence="1 2">NBRC 106415</strain>
    </source>
</reference>
<dbReference type="Proteomes" id="UP000400924">
    <property type="component" value="Unassembled WGS sequence"/>
</dbReference>
<comment type="caution">
    <text evidence="1">The sequence shown here is derived from an EMBL/GenBank/DDBJ whole genome shotgun (WGS) entry which is preliminary data.</text>
</comment>
<keyword evidence="2" id="KW-1185">Reference proteome</keyword>
<proteinExistence type="predicted"/>
<protein>
    <submittedName>
        <fullName evidence="1">Helix-turn-helix domain-containing protein</fullName>
    </submittedName>
</protein>